<organism evidence="1">
    <name type="scientific">Yersinia ruckeri</name>
    <dbReference type="NCBI Taxonomy" id="29486"/>
    <lineage>
        <taxon>Bacteria</taxon>
        <taxon>Pseudomonadati</taxon>
        <taxon>Pseudomonadota</taxon>
        <taxon>Gammaproteobacteria</taxon>
        <taxon>Enterobacterales</taxon>
        <taxon>Yersiniaceae</taxon>
        <taxon>Yersinia</taxon>
    </lineage>
</organism>
<dbReference type="EMBL" id="LN681231">
    <property type="protein sequence ID" value="CEK29017.1"/>
    <property type="molecule type" value="Genomic_DNA"/>
</dbReference>
<dbReference type="InterPro" id="IPR011747">
    <property type="entry name" value="CHP02241"/>
</dbReference>
<evidence type="ECO:0000313" key="1">
    <source>
        <dbReference type="EMBL" id="CEK29017.1"/>
    </source>
</evidence>
<dbReference type="KEGG" id="yrb:UGYR_08595"/>
<dbReference type="PANTHER" id="PTHR38009:SF1">
    <property type="entry name" value="CONSERVED HYPOTHETICAL PHAGE TAIL PROTEIN"/>
    <property type="match status" value="1"/>
</dbReference>
<dbReference type="NCBIfam" id="TIGR02241">
    <property type="entry name" value="conserved hypothetical phage tail region protein"/>
    <property type="match status" value="1"/>
</dbReference>
<dbReference type="STRING" id="29486.UGYR_08595"/>
<dbReference type="AlphaFoldDB" id="A0A085U320"/>
<accession>A0A085U320</accession>
<dbReference type="eggNOG" id="ENOG5032T2H">
    <property type="taxonomic scope" value="Bacteria"/>
</dbReference>
<reference evidence="2 3" key="2">
    <citation type="submission" date="2018-06" db="EMBL/GenBank/DDBJ databases">
        <authorList>
            <consortium name="Pathogen Informatics"/>
            <person name="Doyle S."/>
        </authorList>
    </citation>
    <scope>NUCLEOTIDE SEQUENCE [LARGE SCALE GENOMIC DNA]</scope>
    <source>
        <strain evidence="2 3">NCTC10476</strain>
    </source>
</reference>
<evidence type="ECO:0000313" key="3">
    <source>
        <dbReference type="Proteomes" id="UP000255169"/>
    </source>
</evidence>
<dbReference type="EMBL" id="UHJG01000001">
    <property type="protein sequence ID" value="SUQ01084.1"/>
    <property type="molecule type" value="Genomic_DNA"/>
</dbReference>
<dbReference type="PATRIC" id="fig|29486.44.peg.3256"/>
<dbReference type="InterPro" id="IPR010667">
    <property type="entry name" value="Phage_T4_Gp19"/>
</dbReference>
<keyword evidence="3" id="KW-1185">Reference proteome</keyword>
<protein>
    <submittedName>
        <fullName evidence="2">Conserved hypothetical phage tail region protein</fullName>
    </submittedName>
</protein>
<proteinExistence type="predicted"/>
<dbReference type="GO" id="GO:0005198">
    <property type="term" value="F:structural molecule activity"/>
    <property type="evidence" value="ECO:0007669"/>
    <property type="project" value="InterPro"/>
</dbReference>
<name>A0A085U320_YERRU</name>
<dbReference type="OrthoDB" id="6295718at2"/>
<dbReference type="Pfam" id="PF06841">
    <property type="entry name" value="Phage_T4_gp19"/>
    <property type="match status" value="1"/>
</dbReference>
<dbReference type="PANTHER" id="PTHR38009">
    <property type="entry name" value="CONSERVED HYPOTHETICAL PHAGE TAIL PROTEIN"/>
    <property type="match status" value="1"/>
</dbReference>
<sequence length="152" mass="17350">MSDYYTPVVSHRFMASFVFNGIPNPLDIRFQRISGLSRELQVTQYSEGGENARNSFLTEKIQHGTLRLERGVMTVSPLTMMFDRVLRGDKVVYADVVIMLLNENLLPLSSWTLSNALPVSWQTSDFDASSNAILVNTLELRYQDMRWLGVKL</sequence>
<reference evidence="1" key="1">
    <citation type="journal article" date="2015" name="Genome Announc.">
        <title>Complete Genome Sequence of Yersinia ruckeri Strain CSF007-82, Etiologic Agent of Red Mouth Disease in Salmonid Fish.</title>
        <authorList>
            <person name="Nelson M.C."/>
            <person name="LaPatra S.E."/>
            <person name="Welch T.J."/>
            <person name="Graf J."/>
        </authorList>
    </citation>
    <scope>NUCLEOTIDE SEQUENCE</scope>
    <source>
        <strain evidence="1">CSF007-82</strain>
    </source>
</reference>
<dbReference type="RefSeq" id="WP_004721429.1">
    <property type="nucleotide sequence ID" value="NZ_CABIHR010000044.1"/>
</dbReference>
<dbReference type="GeneID" id="66880883"/>
<dbReference type="Proteomes" id="UP000255169">
    <property type="component" value="Unassembled WGS sequence"/>
</dbReference>
<gene>
    <name evidence="1" type="ORF">CSF007_16475</name>
    <name evidence="2" type="ORF">NCTC10476_02430</name>
</gene>
<dbReference type="KEGG" id="yru:BD65_1612"/>
<evidence type="ECO:0000313" key="2">
    <source>
        <dbReference type="EMBL" id="SUQ01084.1"/>
    </source>
</evidence>